<name>A0A1D6JI23_MAIZE</name>
<dbReference type="SUPFAM" id="SSF56672">
    <property type="entry name" value="DNA/RNA polymerases"/>
    <property type="match status" value="1"/>
</dbReference>
<gene>
    <name evidence="1" type="ORF">ZEAMMB73_Zm00001d026621</name>
</gene>
<sequence length="199" mass="22057">MHDPREPHLAALKRILRYIRGTLQMGLHLSSSPQMELVVYSDADWAGCPDTRRSTSGYAVFLGANLVSWSSKRQNTVSRSSAEAEYRAVANAVAEVSWLRQLLTELHVPLPKSSLVYCDNISAVYMSSNPVQHQRTKHVEIDLHFVRDKVALGVVRVLHVPTTSQYADIFTKGLPSAVFTEFRTSLTVRSTDANTAGGC</sequence>
<dbReference type="PANTHER" id="PTHR11439">
    <property type="entry name" value="GAG-POL-RELATED RETROTRANSPOSON"/>
    <property type="match status" value="1"/>
</dbReference>
<dbReference type="PANTHER" id="PTHR11439:SF524">
    <property type="entry name" value="RNA-DIRECTED DNA POLYMERASE, PROTEIN KINASE RLK-PELLE-DLSV FAMILY"/>
    <property type="match status" value="1"/>
</dbReference>
<proteinExistence type="predicted"/>
<protein>
    <submittedName>
        <fullName evidence="1">Katanin p80 WD40 repeat-containing subunit B1-like protein</fullName>
    </submittedName>
</protein>
<dbReference type="EMBL" id="CM000786">
    <property type="protein sequence ID" value="AQK47269.1"/>
    <property type="molecule type" value="Genomic_DNA"/>
</dbReference>
<accession>A0A1D6JI23</accession>
<dbReference type="OMA" id="VEYHAVA"/>
<evidence type="ECO:0000313" key="1">
    <source>
        <dbReference type="EMBL" id="AQK47269.1"/>
    </source>
</evidence>
<dbReference type="InterPro" id="IPR043502">
    <property type="entry name" value="DNA/RNA_pol_sf"/>
</dbReference>
<dbReference type="AlphaFoldDB" id="A0A1D6JI23"/>
<reference evidence="1" key="1">
    <citation type="submission" date="2015-12" db="EMBL/GenBank/DDBJ databases">
        <title>Update maize B73 reference genome by single molecule sequencing technologies.</title>
        <authorList>
            <consortium name="Maize Genome Sequencing Project"/>
            <person name="Ware D."/>
        </authorList>
    </citation>
    <scope>NUCLEOTIDE SEQUENCE</scope>
    <source>
        <tissue evidence="1">Seedling</tissue>
    </source>
</reference>
<organism evidence="1">
    <name type="scientific">Zea mays</name>
    <name type="common">Maize</name>
    <dbReference type="NCBI Taxonomy" id="4577"/>
    <lineage>
        <taxon>Eukaryota</taxon>
        <taxon>Viridiplantae</taxon>
        <taxon>Streptophyta</taxon>
        <taxon>Embryophyta</taxon>
        <taxon>Tracheophyta</taxon>
        <taxon>Spermatophyta</taxon>
        <taxon>Magnoliopsida</taxon>
        <taxon>Liliopsida</taxon>
        <taxon>Poales</taxon>
        <taxon>Poaceae</taxon>
        <taxon>PACMAD clade</taxon>
        <taxon>Panicoideae</taxon>
        <taxon>Andropogonodae</taxon>
        <taxon>Andropogoneae</taxon>
        <taxon>Tripsacinae</taxon>
        <taxon>Zea</taxon>
    </lineage>
</organism>
<dbReference type="CDD" id="cd09272">
    <property type="entry name" value="RNase_HI_RT_Ty1"/>
    <property type="match status" value="1"/>
</dbReference>